<reference evidence="1 2" key="1">
    <citation type="journal article" date="2022" name="Genome Biol. Evol.">
        <title>The Spruce Budworm Genome: Reconstructing the Evolutionary History of Antifreeze Proteins.</title>
        <authorList>
            <person name="Beliveau C."/>
            <person name="Gagne P."/>
            <person name="Picq S."/>
            <person name="Vernygora O."/>
            <person name="Keeling C.I."/>
            <person name="Pinkney K."/>
            <person name="Doucet D."/>
            <person name="Wen F."/>
            <person name="Johnston J.S."/>
            <person name="Maaroufi H."/>
            <person name="Boyle B."/>
            <person name="Laroche J."/>
            <person name="Dewar K."/>
            <person name="Juretic N."/>
            <person name="Blackburn G."/>
            <person name="Nisole A."/>
            <person name="Brunet B."/>
            <person name="Brandao M."/>
            <person name="Lumley L."/>
            <person name="Duan J."/>
            <person name="Quan G."/>
            <person name="Lucarotti C.J."/>
            <person name="Roe A.D."/>
            <person name="Sperling F.A.H."/>
            <person name="Levesque R.C."/>
            <person name="Cusson M."/>
        </authorList>
    </citation>
    <scope>NUCLEOTIDE SEQUENCE [LARGE SCALE GENOMIC DNA]</scope>
    <source>
        <strain evidence="1">Glfc:IPQL:Cfum</strain>
    </source>
</reference>
<gene>
    <name evidence="1" type="ORF">MSG28_004190</name>
</gene>
<evidence type="ECO:0000313" key="1">
    <source>
        <dbReference type="EMBL" id="KAI8436079.1"/>
    </source>
</evidence>
<organism evidence="1 2">
    <name type="scientific">Choristoneura fumiferana</name>
    <name type="common">Spruce budworm moth</name>
    <name type="synonym">Archips fumiferana</name>
    <dbReference type="NCBI Taxonomy" id="7141"/>
    <lineage>
        <taxon>Eukaryota</taxon>
        <taxon>Metazoa</taxon>
        <taxon>Ecdysozoa</taxon>
        <taxon>Arthropoda</taxon>
        <taxon>Hexapoda</taxon>
        <taxon>Insecta</taxon>
        <taxon>Pterygota</taxon>
        <taxon>Neoptera</taxon>
        <taxon>Endopterygota</taxon>
        <taxon>Lepidoptera</taxon>
        <taxon>Glossata</taxon>
        <taxon>Ditrysia</taxon>
        <taxon>Tortricoidea</taxon>
        <taxon>Tortricidae</taxon>
        <taxon>Tortricinae</taxon>
        <taxon>Choristoneura</taxon>
    </lineage>
</organism>
<accession>A0ACC0KHY1</accession>
<proteinExistence type="predicted"/>
<dbReference type="Proteomes" id="UP001064048">
    <property type="component" value="Chromosome 6"/>
</dbReference>
<sequence>MSYRWNVPPEERGKAPAPKRPPGLRGKEIGLYYRDLHRNKNKNKRAFVADLGIPPAVMYQVKSNIEAIESLAAKENITLRRTESFIKKEKLEFTDDLDPKDFPEYALKRIKSEAIDSTEIQEDGPSTSKQQVEPVIFKIPKTDPPETPDFIPIGPDTPELMESLSTRQLSLSGKGDYKYSYKDILTGTFEDKLNENIANGVIIAAKTEENDNLSFALHEEYKEMVQRDGYKTMMRFREKLPTFKKAAELLNVISNNQVVVISGETGCGKSTQVPQIILDDAICNNKGAYVHILVTQPRRIAASSLAARVAQERAEHLGNSVGYAVRLEKTDCRARGSIMYCTTGILLADLEVNQGLVNFSHIILDEAHERDCHMDFSMCMVKQVLKKRKDLKLILMSATIDSERLSAYFDDCPVIHIEGLAYPVQALYLEDVLNVTNYRLPEDTPRPNRGTKRFQERMNKMKMSKKIEKDVQHRAEIAPWLESVKKNLSRDVYMTLQDSRIEELNIDLILALLLHICKSPPGAILVFLPGMGDITKLISAMEKSAMFPRQHFEIYPLHSKLPTLDQRRIFDRPPPHIRKIIVATNIAETSITIDDIVYVIDCGRIKITGLNVEDNIQTLQNEFVSKANLMQRRGRAGRCQPGIAYHLLTSYRAQVIPDRHLPELQRSNLLEPVLTIKKLRLGKALTALQLVPDAPAETTIQKAVTHLQQHLPEVQRNNLLEPVLTVKKLRLGKALTALQLVPDAPAETTIQKAVTRLQHKALTALQLIPDAPAETTIQKAVTHLQQCGALDDEEKLTPLGWHLARLPVHPAAGKLLLFGALFGCVDRAASVAAVWGFKDPFNIVIGKERQVEEAKRLLAQGEPSDHVAISEAIIQWERIGPSQQNQFAYDYFLSNSTLRLLSEMKQQLCDTLTQMGFLTSRNTHSAWENRNADNLCVFKAIVAASLYPNIANVKWIMPRRRNKPTRITIRTPDEGKVTIHPSSVMYSKPGGEAPLCNNPGANWLVYWLKQRSTQLFLFEVTLVYTLPLMFFGELAVSEIDDVPEDCLVSVSTVKVQCKKETAELVFKLRSLLDQVLASMVMESSSKPKGHSQFDELVLK</sequence>
<evidence type="ECO:0000313" key="2">
    <source>
        <dbReference type="Proteomes" id="UP001064048"/>
    </source>
</evidence>
<name>A0ACC0KHY1_CHOFU</name>
<protein>
    <submittedName>
        <fullName evidence="1">Uncharacterized protein</fullName>
    </submittedName>
</protein>
<comment type="caution">
    <text evidence="1">The sequence shown here is derived from an EMBL/GenBank/DDBJ whole genome shotgun (WGS) entry which is preliminary data.</text>
</comment>
<keyword evidence="2" id="KW-1185">Reference proteome</keyword>
<dbReference type="EMBL" id="CM046106">
    <property type="protein sequence ID" value="KAI8436079.1"/>
    <property type="molecule type" value="Genomic_DNA"/>
</dbReference>